<dbReference type="SUPFAM" id="SSF52540">
    <property type="entry name" value="P-loop containing nucleoside triphosphate hydrolases"/>
    <property type="match status" value="1"/>
</dbReference>
<dbReference type="NCBIfam" id="TIGR01727">
    <property type="entry name" value="oligo_HPY"/>
    <property type="match status" value="1"/>
</dbReference>
<dbReference type="Pfam" id="PF00005">
    <property type="entry name" value="ABC_tran"/>
    <property type="match status" value="1"/>
</dbReference>
<evidence type="ECO:0000256" key="1">
    <source>
        <dbReference type="ARBA" id="ARBA00022448"/>
    </source>
</evidence>
<dbReference type="InterPro" id="IPR003439">
    <property type="entry name" value="ABC_transporter-like_ATP-bd"/>
</dbReference>
<keyword evidence="6" id="KW-1185">Reference proteome</keyword>
<dbReference type="PANTHER" id="PTHR43230:SF3">
    <property type="entry name" value="ABC-TYPE DIPEPTIDE_OLIGOPEPTIDE TRANSPORT SYSTEM, ATPASE COMPONENT"/>
    <property type="match status" value="1"/>
</dbReference>
<evidence type="ECO:0000313" key="5">
    <source>
        <dbReference type="EMBL" id="MFB9626368.1"/>
    </source>
</evidence>
<feature type="domain" description="ABC transporter" evidence="4">
    <location>
        <begin position="2"/>
        <end position="256"/>
    </location>
</feature>
<keyword evidence="1" id="KW-0813">Transport</keyword>
<dbReference type="Gene3D" id="3.40.50.300">
    <property type="entry name" value="P-loop containing nucleotide triphosphate hydrolases"/>
    <property type="match status" value="1"/>
</dbReference>
<sequence length="359" mass="39483">MITGTGVVKTFKQRGKMLGAREVRALRGVDFAIPKGGAASFIGESGCGKTTLGRIIAGLEDYDEGEILIDGVSMSPLTPKQRHPHFRKIQMIHQDPYSALNPTRTIHQTLYAPLSLRARQTGRPGSWIDERAAEVLSLVGLDPGTVLSRYPHQLSGGMRQRVVIARALTVDPEMLVADEAVSMIDVSLRLGILALLKDLRERLGVSVLFITHDVATARYVGDDGELYVIYRGQVVERGPVDTVIADPVHPYTQSLLSAIPVLHGLEEPGEQPVTPLESLDESQSDEGCLFARRCPFRGERCTTERPLLHVFSPRENTNRHSTIGLEADEVGLRTEGVPQEHACFYPARRNVIARPMSEV</sequence>
<dbReference type="CDD" id="cd03257">
    <property type="entry name" value="ABC_NikE_OppD_transporters"/>
    <property type="match status" value="1"/>
</dbReference>
<keyword evidence="3 5" id="KW-0067">ATP-binding</keyword>
<dbReference type="InterPro" id="IPR027417">
    <property type="entry name" value="P-loop_NTPase"/>
</dbReference>
<evidence type="ECO:0000259" key="4">
    <source>
        <dbReference type="PROSITE" id="PS50893"/>
    </source>
</evidence>
<dbReference type="InterPro" id="IPR003593">
    <property type="entry name" value="AAA+_ATPase"/>
</dbReference>
<evidence type="ECO:0000256" key="3">
    <source>
        <dbReference type="ARBA" id="ARBA00022840"/>
    </source>
</evidence>
<dbReference type="Proteomes" id="UP001589532">
    <property type="component" value="Unassembled WGS sequence"/>
</dbReference>
<proteinExistence type="predicted"/>
<dbReference type="PROSITE" id="PS50893">
    <property type="entry name" value="ABC_TRANSPORTER_2"/>
    <property type="match status" value="1"/>
</dbReference>
<dbReference type="InterPro" id="IPR017871">
    <property type="entry name" value="ABC_transporter-like_CS"/>
</dbReference>
<protein>
    <submittedName>
        <fullName evidence="5">ABC transporter ATP-binding protein</fullName>
    </submittedName>
</protein>
<dbReference type="GO" id="GO:0005524">
    <property type="term" value="F:ATP binding"/>
    <property type="evidence" value="ECO:0007669"/>
    <property type="project" value="UniProtKB-KW"/>
</dbReference>
<dbReference type="Pfam" id="PF08352">
    <property type="entry name" value="oligo_HPY"/>
    <property type="match status" value="1"/>
</dbReference>
<dbReference type="PANTHER" id="PTHR43230">
    <property type="entry name" value="ABC-TYPE DIPEPTIDE/OLIGOPEPTIDE TRANSPORT SYSTEM, ATPASE COMPONENT"/>
    <property type="match status" value="1"/>
</dbReference>
<keyword evidence="2" id="KW-0547">Nucleotide-binding</keyword>
<gene>
    <name evidence="5" type="ORF">ACFFSA_25060</name>
</gene>
<dbReference type="PROSITE" id="PS00211">
    <property type="entry name" value="ABC_TRANSPORTER_1"/>
    <property type="match status" value="1"/>
</dbReference>
<dbReference type="InterPro" id="IPR013563">
    <property type="entry name" value="Oligopep_ABC_C"/>
</dbReference>
<dbReference type="SMART" id="SM00382">
    <property type="entry name" value="AAA"/>
    <property type="match status" value="1"/>
</dbReference>
<accession>A0ABV5S3X3</accession>
<dbReference type="EMBL" id="JBHMBW010000022">
    <property type="protein sequence ID" value="MFB9626368.1"/>
    <property type="molecule type" value="Genomic_DNA"/>
</dbReference>
<evidence type="ECO:0000256" key="2">
    <source>
        <dbReference type="ARBA" id="ARBA00022741"/>
    </source>
</evidence>
<evidence type="ECO:0000313" key="6">
    <source>
        <dbReference type="Proteomes" id="UP001589532"/>
    </source>
</evidence>
<dbReference type="RefSeq" id="WP_344984844.1">
    <property type="nucleotide sequence ID" value="NZ_BAAAXV010000001.1"/>
</dbReference>
<organism evidence="5 6">
    <name type="scientific">Nonomuraea helvata</name>
    <dbReference type="NCBI Taxonomy" id="37484"/>
    <lineage>
        <taxon>Bacteria</taxon>
        <taxon>Bacillati</taxon>
        <taxon>Actinomycetota</taxon>
        <taxon>Actinomycetes</taxon>
        <taxon>Streptosporangiales</taxon>
        <taxon>Streptosporangiaceae</taxon>
        <taxon>Nonomuraea</taxon>
    </lineage>
</organism>
<comment type="caution">
    <text evidence="5">The sequence shown here is derived from an EMBL/GenBank/DDBJ whole genome shotgun (WGS) entry which is preliminary data.</text>
</comment>
<reference evidence="5 6" key="1">
    <citation type="submission" date="2024-09" db="EMBL/GenBank/DDBJ databases">
        <authorList>
            <person name="Sun Q."/>
            <person name="Mori K."/>
        </authorList>
    </citation>
    <scope>NUCLEOTIDE SEQUENCE [LARGE SCALE GENOMIC DNA]</scope>
    <source>
        <strain evidence="5 6">JCM 3143</strain>
    </source>
</reference>
<name>A0ABV5S3X3_9ACTN</name>